<dbReference type="SUPFAM" id="SSF52540">
    <property type="entry name" value="P-loop containing nucleoside triphosphate hydrolases"/>
    <property type="match status" value="1"/>
</dbReference>
<dbReference type="AlphaFoldDB" id="A0A382U4S9"/>
<accession>A0A382U4S9</accession>
<dbReference type="GO" id="GO:0005524">
    <property type="term" value="F:ATP binding"/>
    <property type="evidence" value="ECO:0007669"/>
    <property type="project" value="UniProtKB-KW"/>
</dbReference>
<dbReference type="EMBL" id="UINC01141144">
    <property type="protein sequence ID" value="SVD28708.1"/>
    <property type="molecule type" value="Genomic_DNA"/>
</dbReference>
<sequence>VQAPAGSGKTELLIQRYLALLARVGLPEQIIAITYTRKAALEMRSR</sequence>
<evidence type="ECO:0000259" key="5">
    <source>
        <dbReference type="Pfam" id="PF00580"/>
    </source>
</evidence>
<feature type="non-terminal residue" evidence="6">
    <location>
        <position position="1"/>
    </location>
</feature>
<dbReference type="Gene3D" id="3.40.50.300">
    <property type="entry name" value="P-loop containing nucleotide triphosphate hydrolases"/>
    <property type="match status" value="1"/>
</dbReference>
<reference evidence="6" key="1">
    <citation type="submission" date="2018-05" db="EMBL/GenBank/DDBJ databases">
        <authorList>
            <person name="Lanie J.A."/>
            <person name="Ng W.-L."/>
            <person name="Kazmierczak K.M."/>
            <person name="Andrzejewski T.M."/>
            <person name="Davidsen T.M."/>
            <person name="Wayne K.J."/>
            <person name="Tettelin H."/>
            <person name="Glass J.I."/>
            <person name="Rusch D."/>
            <person name="Podicherti R."/>
            <person name="Tsui H.-C.T."/>
            <person name="Winkler M.E."/>
        </authorList>
    </citation>
    <scope>NUCLEOTIDE SEQUENCE</scope>
</reference>
<evidence type="ECO:0000256" key="3">
    <source>
        <dbReference type="ARBA" id="ARBA00022806"/>
    </source>
</evidence>
<evidence type="ECO:0000256" key="2">
    <source>
        <dbReference type="ARBA" id="ARBA00022801"/>
    </source>
</evidence>
<keyword evidence="1" id="KW-0547">Nucleotide-binding</keyword>
<evidence type="ECO:0000256" key="4">
    <source>
        <dbReference type="ARBA" id="ARBA00022840"/>
    </source>
</evidence>
<proteinExistence type="predicted"/>
<evidence type="ECO:0000256" key="1">
    <source>
        <dbReference type="ARBA" id="ARBA00022741"/>
    </source>
</evidence>
<keyword evidence="2" id="KW-0378">Hydrolase</keyword>
<feature type="non-terminal residue" evidence="6">
    <location>
        <position position="46"/>
    </location>
</feature>
<dbReference type="GO" id="GO:0004386">
    <property type="term" value="F:helicase activity"/>
    <property type="evidence" value="ECO:0007669"/>
    <property type="project" value="UniProtKB-KW"/>
</dbReference>
<dbReference type="Pfam" id="PF00580">
    <property type="entry name" value="UvrD-helicase"/>
    <property type="match status" value="1"/>
</dbReference>
<keyword evidence="4" id="KW-0067">ATP-binding</keyword>
<dbReference type="InterPro" id="IPR014016">
    <property type="entry name" value="UvrD-like_ATP-bd"/>
</dbReference>
<keyword evidence="3" id="KW-0347">Helicase</keyword>
<feature type="domain" description="UvrD-like helicase ATP-binding" evidence="5">
    <location>
        <begin position="1"/>
        <end position="46"/>
    </location>
</feature>
<organism evidence="6">
    <name type="scientific">marine metagenome</name>
    <dbReference type="NCBI Taxonomy" id="408172"/>
    <lineage>
        <taxon>unclassified sequences</taxon>
        <taxon>metagenomes</taxon>
        <taxon>ecological metagenomes</taxon>
    </lineage>
</organism>
<dbReference type="GO" id="GO:0016787">
    <property type="term" value="F:hydrolase activity"/>
    <property type="evidence" value="ECO:0007669"/>
    <property type="project" value="UniProtKB-KW"/>
</dbReference>
<evidence type="ECO:0000313" key="6">
    <source>
        <dbReference type="EMBL" id="SVD28708.1"/>
    </source>
</evidence>
<protein>
    <recommendedName>
        <fullName evidence="5">UvrD-like helicase ATP-binding domain-containing protein</fullName>
    </recommendedName>
</protein>
<name>A0A382U4S9_9ZZZZ</name>
<gene>
    <name evidence="6" type="ORF">METZ01_LOCUS381562</name>
</gene>
<dbReference type="InterPro" id="IPR027417">
    <property type="entry name" value="P-loop_NTPase"/>
</dbReference>